<evidence type="ECO:0000256" key="2">
    <source>
        <dbReference type="PROSITE-ProRule" id="PRU00591"/>
    </source>
</evidence>
<feature type="repeat" description="Cell wall-binding" evidence="2">
    <location>
        <begin position="1237"/>
        <end position="1256"/>
    </location>
</feature>
<keyword evidence="1" id="KW-0677">Repeat</keyword>
<dbReference type="Proteomes" id="UP000671910">
    <property type="component" value="Chromosome"/>
</dbReference>
<protein>
    <submittedName>
        <fullName evidence="3">N-acetylmuramoyl-L-alanine amidase family protein</fullName>
    </submittedName>
</protein>
<evidence type="ECO:0000313" key="4">
    <source>
        <dbReference type="Proteomes" id="UP000671910"/>
    </source>
</evidence>
<dbReference type="Pfam" id="PF19127">
    <property type="entry name" value="Choline_bind_3"/>
    <property type="match status" value="1"/>
</dbReference>
<dbReference type="SUPFAM" id="SSF69360">
    <property type="entry name" value="Cell wall binding repeat"/>
    <property type="match status" value="1"/>
</dbReference>
<evidence type="ECO:0000313" key="3">
    <source>
        <dbReference type="EMBL" id="QTU83951.1"/>
    </source>
</evidence>
<organism evidence="3 4">
    <name type="scientific">Xiamenia xianingshaonis</name>
    <dbReference type="NCBI Taxonomy" id="2682776"/>
    <lineage>
        <taxon>Bacteria</taxon>
        <taxon>Bacillati</taxon>
        <taxon>Actinomycetota</taxon>
        <taxon>Coriobacteriia</taxon>
        <taxon>Eggerthellales</taxon>
        <taxon>Eggerthellaceae</taxon>
        <taxon>Xiamenia</taxon>
    </lineage>
</organism>
<dbReference type="KEGG" id="ebz:J7S26_06170"/>
<dbReference type="EMBL" id="CP072829">
    <property type="protein sequence ID" value="QTU83951.1"/>
    <property type="molecule type" value="Genomic_DNA"/>
</dbReference>
<dbReference type="PROSITE" id="PS51170">
    <property type="entry name" value="CW"/>
    <property type="match status" value="3"/>
</dbReference>
<dbReference type="Pfam" id="PF01473">
    <property type="entry name" value="Choline_bind_1"/>
    <property type="match status" value="3"/>
</dbReference>
<evidence type="ECO:0000256" key="1">
    <source>
        <dbReference type="ARBA" id="ARBA00022737"/>
    </source>
</evidence>
<proteinExistence type="predicted"/>
<feature type="repeat" description="Cell wall-binding" evidence="2">
    <location>
        <begin position="1146"/>
        <end position="1165"/>
    </location>
</feature>
<dbReference type="Gene3D" id="2.10.270.10">
    <property type="entry name" value="Cholin Binding"/>
    <property type="match status" value="2"/>
</dbReference>
<reference evidence="3" key="1">
    <citation type="submission" date="2021-04" db="EMBL/GenBank/DDBJ databases">
        <title>Novel species in family Eggerthellaceae.</title>
        <authorList>
            <person name="Zhang G."/>
        </authorList>
    </citation>
    <scope>NUCLEOTIDE SEQUENCE</scope>
    <source>
        <strain evidence="3">Zg-886</strain>
    </source>
</reference>
<feature type="repeat" description="Cell wall-binding" evidence="2">
    <location>
        <begin position="1193"/>
        <end position="1212"/>
    </location>
</feature>
<sequence length="1277" mass="134154">MTGDEIAATYTGTAATPIGVGDYTATYKVDESNKSDAEIAQNTWTKAVVAINNALDGDSPAIPHTQTFSITKATATVSGGLTSGVLGVTSPEDIVSDLAVKSGDTTLIGTGDSAQYTVSMTGPNGQNLTVNDTKINTPGNVVVKVELATADAVNYALQGANQDGNWTRTVPISAATEGTYKVAWGAGASSTAGVTAANGSAAGEVAYKEPLLNSDALDDLKSAMEVKFKPATAGAVETTLDGTTYEATWYKGTTKLVNEDGEEVAPTNPGVYTAKINMAGSDEVVGELKLTVCADLATQVNANKTQADSDSAEPITVTVNGRYPDSVLLKHADGITKDALIAQVANGMTVTLDDGTTITGAQEINKLFKFAVTKFVTSEESDEDGIIEMSYNGENGEYENTLTLKYKFGDVLPQAPALDAVVFNPNGYKIDELLKTFKDVDGTVYTNGTDFDTKVYVPGADGKPVQQEYATEVGTYRVTVTPIGTCVGPVQELELTINRMPVTDKVTDYTWGGKTTTKGTFSVPFTGEVTPAPTATLKLTPTAVNQESAPSKNLNIVAEDVYKDAVKAGTQAGIDGYVTYANNTAVTDNGAVATITYVGNYTGEKVQNFSITPAALGDLEGFDAKAASQLKSQFNPDNDLTSADVLDPVVQYDSGEDDADGDNIMTKLELGKDYRITRVYPASSQSGVPQGVTLYKFDIEGIGNYKGTATGEFRVTTQNLEELAVAMLTDEDAPVFYTGAEREAGITVKLKLPNSDKLGASLTENVDYAVDYKDNVNAGTATATITGTGDYAGTLEVQFEIQPLLLDGASAEDIVLEGADGLVYTGKAFEPDVLWGKSKLTPANVGYDRDGIDLRDYVDDLTYTYENNTNASTEEAPAYVVISGKTGNFKGSVKVPFTIAQADIAKAAIETAAVAPGGSAADAVVAKYGDATLAADTDYTVEAKGSVPGTVAATIAGTGNFTGSVEKDVAVLYDVAKADVSVADAVYTGSAQTPKVEVSYTDGGKKVIVDPSAYDVKVAGNATDAGTYKVTVSGKSAAGWTGSVEKSFTISKAAGPKAATVTYTDAGAPVVTVPGLTEGKDFKVTPNPAQKKLVITYTGNYTGSTTVDYKPVGGTDAPVTPGAAGKTGWVGSGNDWAYYEGGKQVKDGWKLIGGEWYHFEKSGKMTNTKWFQDADGTWYLLNQDHKGTYGSMLTGWQKVDGGWYYFAKSGAMQSGWVKDGAWYLLNTAHDGTFGKMLTGWQQVGGKWYYMDASGAMASNEWVGRYWVNGSGVWTATR</sequence>
<name>A0A9E6MPP4_9ACTN</name>
<dbReference type="RefSeq" id="WP_166339218.1">
    <property type="nucleotide sequence ID" value="NZ_CP072829.1"/>
</dbReference>
<dbReference type="InterPro" id="IPR018337">
    <property type="entry name" value="Cell_wall/Cho-bd_repeat"/>
</dbReference>
<gene>
    <name evidence="3" type="ORF">J7S26_06170</name>
</gene>
<dbReference type="AlphaFoldDB" id="A0A9E6MPP4"/>
<accession>A0A9E6MPP4</accession>